<protein>
    <submittedName>
        <fullName evidence="2">Uncharacterized protein</fullName>
    </submittedName>
</protein>
<comment type="caution">
    <text evidence="2">The sequence shown here is derived from an EMBL/GenBank/DDBJ whole genome shotgun (WGS) entry which is preliminary data.</text>
</comment>
<gene>
    <name evidence="2" type="ORF">EI16_01455</name>
</gene>
<dbReference type="EMBL" id="JMIU01000001">
    <property type="protein sequence ID" value="KDN95006.1"/>
    <property type="molecule type" value="Genomic_DNA"/>
</dbReference>
<sequence>MDIWTKAFLYGGAAIGAVMLMVVIMMLGHAENGVLTVQSLDQMAGPLQSFYAFFKWFVYAWLISAVVVFVRFIRGLFR</sequence>
<dbReference type="AlphaFoldDB" id="A0A066ZXB8"/>
<feature type="transmembrane region" description="Helical" evidence="1">
    <location>
        <begin position="50"/>
        <end position="73"/>
    </location>
</feature>
<keyword evidence="1" id="KW-0472">Membrane</keyword>
<feature type="transmembrane region" description="Helical" evidence="1">
    <location>
        <begin position="7"/>
        <end position="30"/>
    </location>
</feature>
<keyword evidence="1" id="KW-0812">Transmembrane</keyword>
<dbReference type="RefSeq" id="WP_029908688.1">
    <property type="nucleotide sequence ID" value="NZ_AP020335.1"/>
</dbReference>
<proteinExistence type="predicted"/>
<organism evidence="2 3">
    <name type="scientific">Hydrogenovibrio marinus</name>
    <dbReference type="NCBI Taxonomy" id="28885"/>
    <lineage>
        <taxon>Bacteria</taxon>
        <taxon>Pseudomonadati</taxon>
        <taxon>Pseudomonadota</taxon>
        <taxon>Gammaproteobacteria</taxon>
        <taxon>Thiotrichales</taxon>
        <taxon>Piscirickettsiaceae</taxon>
        <taxon>Hydrogenovibrio</taxon>
    </lineage>
</organism>
<evidence type="ECO:0000313" key="2">
    <source>
        <dbReference type="EMBL" id="KDN95006.1"/>
    </source>
</evidence>
<accession>A0A066ZXB8</accession>
<evidence type="ECO:0000256" key="1">
    <source>
        <dbReference type="SAM" id="Phobius"/>
    </source>
</evidence>
<reference evidence="2 3" key="1">
    <citation type="submission" date="2014-04" db="EMBL/GenBank/DDBJ databases">
        <title>Draft genome sequence of Hydrogenovibrio marinus MH-110, a model organism for aerobic H2 metabolism.</title>
        <authorList>
            <person name="Cha H.J."/>
            <person name="Jo B.H."/>
            <person name="Hwang B.H."/>
        </authorList>
    </citation>
    <scope>NUCLEOTIDE SEQUENCE [LARGE SCALE GENOMIC DNA]</scope>
    <source>
        <strain evidence="2 3">MH-110</strain>
    </source>
</reference>
<evidence type="ECO:0000313" key="3">
    <source>
        <dbReference type="Proteomes" id="UP000027341"/>
    </source>
</evidence>
<name>A0A066ZXB8_HYDMR</name>
<dbReference type="Proteomes" id="UP000027341">
    <property type="component" value="Unassembled WGS sequence"/>
</dbReference>
<keyword evidence="3" id="KW-1185">Reference proteome</keyword>
<keyword evidence="1" id="KW-1133">Transmembrane helix</keyword>
<dbReference type="STRING" id="28885.EI16_01455"/>